<keyword evidence="2" id="KW-0472">Membrane</keyword>
<evidence type="ECO:0000313" key="5">
    <source>
        <dbReference type="EMBL" id="KAJ5161008.1"/>
    </source>
</evidence>
<evidence type="ECO:0000313" key="6">
    <source>
        <dbReference type="Proteomes" id="UP001146351"/>
    </source>
</evidence>
<protein>
    <recommendedName>
        <fullName evidence="7">Glycosyl transferase</fullName>
    </recommendedName>
</protein>
<sequence length="482" mass="53496">MESSLLLASAQGISEEFPRVLEGKRILLATESWGPVNGVSRTTRSLVEYLRDHGVDLILVAPHFQGDVSKQRIPGERRLPGCALPYNPDLTVVYPFHIDKVYNEAFQPDLIYLASPASLGFQMLLQIRQLRSPPPVLLNFQTDLSAYAEIMLPAPLNQFGVWLLATVQGFLFRSRAVHTIFYPCSAIRGYLERAGAPVDRLVQLGRGVDTILFTPSQRDEKYRRQIAPNGEIILICVCRIAPEKGFEFLAQVATQLAADKVPFKLLIVGGNRNPVVEGRVKRLFNRVGRHVIFTGFLTGNALARAYASADLFLHASITETFGLVVLEAMASGLPVIARDQGGPSDIVRHGQTGYLVPPNDLDRFTSAVREVSHDTVRRGTLAAAARQYADETTWEKINLRAAWQMADALTRTDQESHGARPRARPGLIASAIEQIYLALAVGIVYAMWVIAVVPLIVHGHRFIPRAWQALREQFHSSRALRN</sequence>
<evidence type="ECO:0000256" key="1">
    <source>
        <dbReference type="ARBA" id="ARBA00022676"/>
    </source>
</evidence>
<dbReference type="SUPFAM" id="SSF53756">
    <property type="entry name" value="UDP-Glycosyltransferase/glycogen phosphorylase"/>
    <property type="match status" value="1"/>
</dbReference>
<comment type="caution">
    <text evidence="5">The sequence shown here is derived from an EMBL/GenBank/DDBJ whole genome shotgun (WGS) entry which is preliminary data.</text>
</comment>
<name>A0A9W9I061_9EURO</name>
<dbReference type="AlphaFoldDB" id="A0A9W9I061"/>
<dbReference type="OrthoDB" id="512920at2759"/>
<proteinExistence type="predicted"/>
<dbReference type="CDD" id="cd03814">
    <property type="entry name" value="GT4-like"/>
    <property type="match status" value="1"/>
</dbReference>
<keyword evidence="2" id="KW-1133">Transmembrane helix</keyword>
<accession>A0A9W9I061</accession>
<feature type="domain" description="Glycosyltransferase subfamily 4-like N-terminal" evidence="4">
    <location>
        <begin position="36"/>
        <end position="210"/>
    </location>
</feature>
<feature type="transmembrane region" description="Helical" evidence="2">
    <location>
        <begin position="435"/>
        <end position="457"/>
    </location>
</feature>
<evidence type="ECO:0000256" key="2">
    <source>
        <dbReference type="SAM" id="Phobius"/>
    </source>
</evidence>
<dbReference type="PANTHER" id="PTHR45947:SF3">
    <property type="entry name" value="SULFOQUINOVOSYL TRANSFERASE SQD2"/>
    <property type="match status" value="1"/>
</dbReference>
<dbReference type="Proteomes" id="UP001146351">
    <property type="component" value="Unassembled WGS sequence"/>
</dbReference>
<evidence type="ECO:0000259" key="4">
    <source>
        <dbReference type="Pfam" id="PF13439"/>
    </source>
</evidence>
<evidence type="ECO:0008006" key="7">
    <source>
        <dbReference type="Google" id="ProtNLM"/>
    </source>
</evidence>
<keyword evidence="2" id="KW-0812">Transmembrane</keyword>
<organism evidence="5 6">
    <name type="scientific">Penicillium capsulatum</name>
    <dbReference type="NCBI Taxonomy" id="69766"/>
    <lineage>
        <taxon>Eukaryota</taxon>
        <taxon>Fungi</taxon>
        <taxon>Dikarya</taxon>
        <taxon>Ascomycota</taxon>
        <taxon>Pezizomycotina</taxon>
        <taxon>Eurotiomycetes</taxon>
        <taxon>Eurotiomycetidae</taxon>
        <taxon>Eurotiales</taxon>
        <taxon>Aspergillaceae</taxon>
        <taxon>Penicillium</taxon>
    </lineage>
</organism>
<gene>
    <name evidence="5" type="ORF">N7492_006400</name>
</gene>
<dbReference type="InterPro" id="IPR050194">
    <property type="entry name" value="Glycosyltransferase_grp1"/>
</dbReference>
<reference evidence="5" key="2">
    <citation type="journal article" date="2023" name="IMA Fungus">
        <title>Comparative genomic study of the Penicillium genus elucidates a diverse pangenome and 15 lateral gene transfer events.</title>
        <authorList>
            <person name="Petersen C."/>
            <person name="Sorensen T."/>
            <person name="Nielsen M.R."/>
            <person name="Sondergaard T.E."/>
            <person name="Sorensen J.L."/>
            <person name="Fitzpatrick D.A."/>
            <person name="Frisvad J.C."/>
            <person name="Nielsen K.L."/>
        </authorList>
    </citation>
    <scope>NUCLEOTIDE SEQUENCE</scope>
    <source>
        <strain evidence="5">IBT 21917</strain>
    </source>
</reference>
<keyword evidence="1" id="KW-0328">Glycosyltransferase</keyword>
<dbReference type="Pfam" id="PF13439">
    <property type="entry name" value="Glyco_transf_4"/>
    <property type="match status" value="1"/>
</dbReference>
<evidence type="ECO:0000259" key="3">
    <source>
        <dbReference type="Pfam" id="PF00534"/>
    </source>
</evidence>
<dbReference type="Pfam" id="PF00534">
    <property type="entry name" value="Glycos_transf_1"/>
    <property type="match status" value="1"/>
</dbReference>
<dbReference type="PANTHER" id="PTHR45947">
    <property type="entry name" value="SULFOQUINOVOSYL TRANSFERASE SQD2"/>
    <property type="match status" value="1"/>
</dbReference>
<dbReference type="InterPro" id="IPR028098">
    <property type="entry name" value="Glyco_trans_4-like_N"/>
</dbReference>
<dbReference type="Gene3D" id="3.40.50.2000">
    <property type="entry name" value="Glycogen Phosphorylase B"/>
    <property type="match status" value="2"/>
</dbReference>
<dbReference type="GO" id="GO:0016757">
    <property type="term" value="F:glycosyltransferase activity"/>
    <property type="evidence" value="ECO:0007669"/>
    <property type="project" value="UniProtKB-KW"/>
</dbReference>
<dbReference type="InterPro" id="IPR001296">
    <property type="entry name" value="Glyco_trans_1"/>
</dbReference>
<feature type="domain" description="Glycosyl transferase family 1" evidence="3">
    <location>
        <begin position="220"/>
        <end position="387"/>
    </location>
</feature>
<keyword evidence="6" id="KW-1185">Reference proteome</keyword>
<dbReference type="EMBL" id="JAPQKO010000005">
    <property type="protein sequence ID" value="KAJ5161008.1"/>
    <property type="molecule type" value="Genomic_DNA"/>
</dbReference>
<reference evidence="5" key="1">
    <citation type="submission" date="2022-11" db="EMBL/GenBank/DDBJ databases">
        <authorList>
            <person name="Petersen C."/>
        </authorList>
    </citation>
    <scope>NUCLEOTIDE SEQUENCE</scope>
    <source>
        <strain evidence="5">IBT 21917</strain>
    </source>
</reference>
<keyword evidence="1" id="KW-0808">Transferase</keyword>